<dbReference type="Gene3D" id="3.50.50.60">
    <property type="entry name" value="FAD/NAD(P)-binding domain"/>
    <property type="match status" value="1"/>
</dbReference>
<proteinExistence type="predicted"/>
<keyword evidence="2" id="KW-0675">Receptor</keyword>
<dbReference type="InterPro" id="IPR002938">
    <property type="entry name" value="FAD-bd"/>
</dbReference>
<sequence>MTLFETICLMSAIFAAVYIYITKNSNRKSVEDFPIRFSNDKNKNEEKEHYDVAIVGAGPAGSTCAYFLAQKGWKVLLLEKKKFPRDKYCGDAVCRTAIEILIEMGVYQHLIKENKAHVVEHGGLCSPGGLSYIGGRKTKFGEIPAAIACKRILLDESIAMAAKRMGTDLKENWPVTETKFDEDTALWTVYKYGTTDTLTSRVLVCSDGAPSRLATKLGLVTRPPDSTCSRTYVEGGTHKFDADGVVFYNKELLPGYSALFRHPNDVLSYCVNVIPGNPKVVPEKLDYWHNWLMKKDQNISRALGDNFKMEKMKTASLRLGGEKRTYDDHVLVVGDAAGMIDPMTGEGIHHAMEGECMKIFHQRWMSKFGDDFKWSMVFSQMIYKFPILLDASTAALQRKGDKFVAKWADIMTGRVPKIYMLKPEFSFTITYELVRLILQRLKGSNGKQKKAE</sequence>
<dbReference type="PANTHER" id="PTHR42685">
    <property type="entry name" value="GERANYLGERANYL DIPHOSPHATE REDUCTASE"/>
    <property type="match status" value="1"/>
</dbReference>
<gene>
    <name evidence="2" type="ORF">MCOR_53585</name>
</gene>
<dbReference type="PANTHER" id="PTHR42685:SF22">
    <property type="entry name" value="CONDITIONED MEDIUM FACTOR RECEPTOR 1"/>
    <property type="match status" value="1"/>
</dbReference>
<dbReference type="GO" id="GO:0071949">
    <property type="term" value="F:FAD binding"/>
    <property type="evidence" value="ECO:0007669"/>
    <property type="project" value="InterPro"/>
</dbReference>
<feature type="domain" description="FAD-binding" evidence="1">
    <location>
        <begin position="50"/>
        <end position="352"/>
    </location>
</feature>
<dbReference type="EMBL" id="CACVKT020009354">
    <property type="protein sequence ID" value="CAC5421457.1"/>
    <property type="molecule type" value="Genomic_DNA"/>
</dbReference>
<name>A0A6J8EM85_MYTCO</name>
<dbReference type="PRINTS" id="PR00420">
    <property type="entry name" value="RNGMNOXGNASE"/>
</dbReference>
<dbReference type="OrthoDB" id="424974at2759"/>
<dbReference type="Proteomes" id="UP000507470">
    <property type="component" value="Unassembled WGS sequence"/>
</dbReference>
<evidence type="ECO:0000259" key="1">
    <source>
        <dbReference type="Pfam" id="PF01494"/>
    </source>
</evidence>
<evidence type="ECO:0000313" key="2">
    <source>
        <dbReference type="EMBL" id="CAC5421457.1"/>
    </source>
</evidence>
<dbReference type="SUPFAM" id="SSF51905">
    <property type="entry name" value="FAD/NAD(P)-binding domain"/>
    <property type="match status" value="1"/>
</dbReference>
<dbReference type="InterPro" id="IPR050407">
    <property type="entry name" value="Geranylgeranyl_reductase"/>
</dbReference>
<reference evidence="2 3" key="1">
    <citation type="submission" date="2020-06" db="EMBL/GenBank/DDBJ databases">
        <authorList>
            <person name="Li R."/>
            <person name="Bekaert M."/>
        </authorList>
    </citation>
    <scope>NUCLEOTIDE SEQUENCE [LARGE SCALE GENOMIC DNA]</scope>
    <source>
        <strain evidence="3">wild</strain>
    </source>
</reference>
<dbReference type="Pfam" id="PF01494">
    <property type="entry name" value="FAD_binding_3"/>
    <property type="match status" value="1"/>
</dbReference>
<evidence type="ECO:0000313" key="3">
    <source>
        <dbReference type="Proteomes" id="UP000507470"/>
    </source>
</evidence>
<keyword evidence="3" id="KW-1185">Reference proteome</keyword>
<organism evidence="2 3">
    <name type="scientific">Mytilus coruscus</name>
    <name type="common">Sea mussel</name>
    <dbReference type="NCBI Taxonomy" id="42192"/>
    <lineage>
        <taxon>Eukaryota</taxon>
        <taxon>Metazoa</taxon>
        <taxon>Spiralia</taxon>
        <taxon>Lophotrochozoa</taxon>
        <taxon>Mollusca</taxon>
        <taxon>Bivalvia</taxon>
        <taxon>Autobranchia</taxon>
        <taxon>Pteriomorphia</taxon>
        <taxon>Mytilida</taxon>
        <taxon>Mytiloidea</taxon>
        <taxon>Mytilidae</taxon>
        <taxon>Mytilinae</taxon>
        <taxon>Mytilus</taxon>
    </lineage>
</organism>
<dbReference type="AlphaFoldDB" id="A0A6J8EM85"/>
<accession>A0A6J8EM85</accession>
<protein>
    <submittedName>
        <fullName evidence="2">Conditioned medium factor receptor 1</fullName>
    </submittedName>
</protein>
<dbReference type="InterPro" id="IPR036188">
    <property type="entry name" value="FAD/NAD-bd_sf"/>
</dbReference>